<name>A0A0P6XPR8_9CHLR</name>
<evidence type="ECO:0000256" key="2">
    <source>
        <dbReference type="SAM" id="Phobius"/>
    </source>
</evidence>
<accession>A0A0P6XPR8</accession>
<feature type="transmembrane region" description="Helical" evidence="2">
    <location>
        <begin position="57"/>
        <end position="79"/>
    </location>
</feature>
<keyword evidence="4" id="KW-1185">Reference proteome</keyword>
<dbReference type="RefSeq" id="WP_061915395.1">
    <property type="nucleotide sequence ID" value="NZ_DF967971.1"/>
</dbReference>
<dbReference type="Pfam" id="PF09527">
    <property type="entry name" value="ATPase_gene1"/>
    <property type="match status" value="1"/>
</dbReference>
<dbReference type="OrthoDB" id="166454at2"/>
<evidence type="ECO:0000313" key="3">
    <source>
        <dbReference type="EMBL" id="KPL74196.1"/>
    </source>
</evidence>
<evidence type="ECO:0000313" key="4">
    <source>
        <dbReference type="Proteomes" id="UP000050514"/>
    </source>
</evidence>
<reference evidence="3 4" key="1">
    <citation type="submission" date="2015-07" db="EMBL/GenBank/DDBJ databases">
        <title>Draft genome of Bellilinea caldifistulae DSM 17877.</title>
        <authorList>
            <person name="Hemp J."/>
            <person name="Ward L.M."/>
            <person name="Pace L.A."/>
            <person name="Fischer W.W."/>
        </authorList>
    </citation>
    <scope>NUCLEOTIDE SEQUENCE [LARGE SCALE GENOMIC DNA]</scope>
    <source>
        <strain evidence="3 4">GOMI-1</strain>
    </source>
</reference>
<evidence type="ECO:0008006" key="5">
    <source>
        <dbReference type="Google" id="ProtNLM"/>
    </source>
</evidence>
<proteinExistence type="predicted"/>
<keyword evidence="2" id="KW-0812">Transmembrane</keyword>
<dbReference type="STRING" id="360411.AC812_12830"/>
<feature type="transmembrane region" description="Helical" evidence="2">
    <location>
        <begin position="20"/>
        <end position="45"/>
    </location>
</feature>
<keyword evidence="2" id="KW-0472">Membrane</keyword>
<dbReference type="AlphaFoldDB" id="A0A0P6XPR8"/>
<comment type="caution">
    <text evidence="3">The sequence shown here is derived from an EMBL/GenBank/DDBJ whole genome shotgun (WGS) entry which is preliminary data.</text>
</comment>
<evidence type="ECO:0000256" key="1">
    <source>
        <dbReference type="SAM" id="MobiDB-lite"/>
    </source>
</evidence>
<protein>
    <recommendedName>
        <fullName evidence="5">AtpZ/AtpI family protein</fullName>
    </recommendedName>
</protein>
<gene>
    <name evidence="3" type="ORF">AC812_12830</name>
</gene>
<keyword evidence="2" id="KW-1133">Transmembrane helix</keyword>
<dbReference type="EMBL" id="LGHJ01000018">
    <property type="protein sequence ID" value="KPL74196.1"/>
    <property type="molecule type" value="Genomic_DNA"/>
</dbReference>
<feature type="region of interest" description="Disordered" evidence="1">
    <location>
        <begin position="84"/>
        <end position="104"/>
    </location>
</feature>
<dbReference type="Proteomes" id="UP000050514">
    <property type="component" value="Unassembled WGS sequence"/>
</dbReference>
<dbReference type="InterPro" id="IPR032820">
    <property type="entry name" value="ATPase_put"/>
</dbReference>
<organism evidence="3 4">
    <name type="scientific">Bellilinea caldifistulae</name>
    <dbReference type="NCBI Taxonomy" id="360411"/>
    <lineage>
        <taxon>Bacteria</taxon>
        <taxon>Bacillati</taxon>
        <taxon>Chloroflexota</taxon>
        <taxon>Anaerolineae</taxon>
        <taxon>Anaerolineales</taxon>
        <taxon>Anaerolineaceae</taxon>
        <taxon>Bellilinea</taxon>
    </lineage>
</organism>
<sequence length="104" mass="11222">MSQPNADEPSRRQKILNLTLASVTAQVGCVTLVIVLAAVFAGIWLDNRFETRPWFTVGLLVVSIPISLAIMFWIVRLAVSKIKPGSGISNKSGKKEETGLGNNA</sequence>